<dbReference type="FunFam" id="1.20.140.10:FF:000011">
    <property type="entry name" value="Medium-chain specific acyl-CoA dehydrogenase, mitochondrial"/>
    <property type="match status" value="1"/>
</dbReference>
<dbReference type="Gene3D" id="2.40.110.10">
    <property type="entry name" value="Butyryl-CoA Dehydrogenase, subunit A, domain 2"/>
    <property type="match status" value="1"/>
</dbReference>
<feature type="domain" description="Acyl-CoA dehydrogenase/oxidase C-terminal" evidence="6">
    <location>
        <begin position="237"/>
        <end position="384"/>
    </location>
</feature>
<name>A0A381SHW6_9ZZZZ</name>
<dbReference type="InterPro" id="IPR037069">
    <property type="entry name" value="AcylCoA_DH/ox_N_sf"/>
</dbReference>
<dbReference type="Pfam" id="PF02771">
    <property type="entry name" value="Acyl-CoA_dh_N"/>
    <property type="match status" value="1"/>
</dbReference>
<evidence type="ECO:0000256" key="3">
    <source>
        <dbReference type="ARBA" id="ARBA00022630"/>
    </source>
</evidence>
<dbReference type="InterPro" id="IPR009100">
    <property type="entry name" value="AcylCoA_DH/oxidase_NM_dom_sf"/>
</dbReference>
<organism evidence="9">
    <name type="scientific">marine metagenome</name>
    <dbReference type="NCBI Taxonomy" id="408172"/>
    <lineage>
        <taxon>unclassified sequences</taxon>
        <taxon>metagenomes</taxon>
        <taxon>ecological metagenomes</taxon>
    </lineage>
</organism>
<dbReference type="InterPro" id="IPR006091">
    <property type="entry name" value="Acyl-CoA_Oxase/DH_mid-dom"/>
</dbReference>
<evidence type="ECO:0008006" key="10">
    <source>
        <dbReference type="Google" id="ProtNLM"/>
    </source>
</evidence>
<evidence type="ECO:0000256" key="1">
    <source>
        <dbReference type="ARBA" id="ARBA00001974"/>
    </source>
</evidence>
<evidence type="ECO:0000256" key="4">
    <source>
        <dbReference type="ARBA" id="ARBA00022827"/>
    </source>
</evidence>
<evidence type="ECO:0000259" key="6">
    <source>
        <dbReference type="Pfam" id="PF00441"/>
    </source>
</evidence>
<dbReference type="PANTHER" id="PTHR43884">
    <property type="entry name" value="ACYL-COA DEHYDROGENASE"/>
    <property type="match status" value="1"/>
</dbReference>
<dbReference type="PROSITE" id="PS00072">
    <property type="entry name" value="ACYL_COA_DH_1"/>
    <property type="match status" value="1"/>
</dbReference>
<dbReference type="InterPro" id="IPR009075">
    <property type="entry name" value="AcylCo_DH/oxidase_C"/>
</dbReference>
<dbReference type="SUPFAM" id="SSF56645">
    <property type="entry name" value="Acyl-CoA dehydrogenase NM domain-like"/>
    <property type="match status" value="1"/>
</dbReference>
<evidence type="ECO:0000259" key="7">
    <source>
        <dbReference type="Pfam" id="PF02770"/>
    </source>
</evidence>
<dbReference type="InterPro" id="IPR013786">
    <property type="entry name" value="AcylCoA_DH/ox_N"/>
</dbReference>
<feature type="domain" description="Acyl-CoA oxidase/dehydrogenase middle" evidence="7">
    <location>
        <begin position="128"/>
        <end position="223"/>
    </location>
</feature>
<comment type="similarity">
    <text evidence="2">Belongs to the acyl-CoA dehydrogenase family.</text>
</comment>
<evidence type="ECO:0000313" key="9">
    <source>
        <dbReference type="EMBL" id="SVA03650.1"/>
    </source>
</evidence>
<gene>
    <name evidence="9" type="ORF">METZ01_LOCUS56504</name>
</gene>
<dbReference type="InterPro" id="IPR006089">
    <property type="entry name" value="Acyl-CoA_DH_CS"/>
</dbReference>
<dbReference type="InterPro" id="IPR036250">
    <property type="entry name" value="AcylCo_DH-like_C"/>
</dbReference>
<dbReference type="Gene3D" id="1.10.540.10">
    <property type="entry name" value="Acyl-CoA dehydrogenase/oxidase, N-terminal domain"/>
    <property type="match status" value="1"/>
</dbReference>
<reference evidence="9" key="1">
    <citation type="submission" date="2018-05" db="EMBL/GenBank/DDBJ databases">
        <authorList>
            <person name="Lanie J.A."/>
            <person name="Ng W.-L."/>
            <person name="Kazmierczak K.M."/>
            <person name="Andrzejewski T.M."/>
            <person name="Davidsen T.M."/>
            <person name="Wayne K.J."/>
            <person name="Tettelin H."/>
            <person name="Glass J.I."/>
            <person name="Rusch D."/>
            <person name="Podicherti R."/>
            <person name="Tsui H.-C.T."/>
            <person name="Winkler M.E."/>
        </authorList>
    </citation>
    <scope>NUCLEOTIDE SEQUENCE</scope>
</reference>
<proteinExistence type="inferred from homology"/>
<dbReference type="GO" id="GO:0050660">
    <property type="term" value="F:flavin adenine dinucleotide binding"/>
    <property type="evidence" value="ECO:0007669"/>
    <property type="project" value="InterPro"/>
</dbReference>
<accession>A0A381SHW6</accession>
<dbReference type="Gene3D" id="1.20.140.10">
    <property type="entry name" value="Butyryl-CoA Dehydrogenase, subunit A, domain 3"/>
    <property type="match status" value="1"/>
</dbReference>
<dbReference type="FunFam" id="1.10.540.10:FF:000002">
    <property type="entry name" value="Acyl-CoA dehydrogenase FadE19"/>
    <property type="match status" value="1"/>
</dbReference>
<dbReference type="Pfam" id="PF02770">
    <property type="entry name" value="Acyl-CoA_dh_M"/>
    <property type="match status" value="1"/>
</dbReference>
<dbReference type="PIRSF" id="PIRSF016578">
    <property type="entry name" value="HsaA"/>
    <property type="match status" value="1"/>
</dbReference>
<feature type="domain" description="Acyl-CoA dehydrogenase/oxidase N-terminal" evidence="8">
    <location>
        <begin position="14"/>
        <end position="124"/>
    </location>
</feature>
<protein>
    <recommendedName>
        <fullName evidence="10">Acyl-CoA dehydrogenase</fullName>
    </recommendedName>
</protein>
<evidence type="ECO:0000256" key="2">
    <source>
        <dbReference type="ARBA" id="ARBA00009347"/>
    </source>
</evidence>
<dbReference type="AlphaFoldDB" id="A0A381SHW6"/>
<feature type="non-terminal residue" evidence="9">
    <location>
        <position position="1"/>
    </location>
</feature>
<dbReference type="Pfam" id="PF00441">
    <property type="entry name" value="Acyl-CoA_dh_1"/>
    <property type="match status" value="1"/>
</dbReference>
<dbReference type="FunFam" id="2.40.110.10:FF:000001">
    <property type="entry name" value="Acyl-CoA dehydrogenase, mitochondrial"/>
    <property type="match status" value="1"/>
</dbReference>
<dbReference type="InterPro" id="IPR046373">
    <property type="entry name" value="Acyl-CoA_Oxase/DH_mid-dom_sf"/>
</dbReference>
<dbReference type="GO" id="GO:0003995">
    <property type="term" value="F:acyl-CoA dehydrogenase activity"/>
    <property type="evidence" value="ECO:0007669"/>
    <property type="project" value="InterPro"/>
</dbReference>
<dbReference type="PANTHER" id="PTHR43884:SF12">
    <property type="entry name" value="ISOVALERYL-COA DEHYDROGENASE, MITOCHONDRIAL-RELATED"/>
    <property type="match status" value="1"/>
</dbReference>
<keyword evidence="3" id="KW-0285">Flavoprotein</keyword>
<dbReference type="EMBL" id="UINC01003134">
    <property type="protein sequence ID" value="SVA03650.1"/>
    <property type="molecule type" value="Genomic_DNA"/>
</dbReference>
<keyword evidence="4" id="KW-0274">FAD</keyword>
<evidence type="ECO:0000259" key="8">
    <source>
        <dbReference type="Pfam" id="PF02771"/>
    </source>
</evidence>
<dbReference type="SUPFAM" id="SSF47203">
    <property type="entry name" value="Acyl-CoA dehydrogenase C-terminal domain-like"/>
    <property type="match status" value="1"/>
</dbReference>
<sequence>VTTRLGRVVDFSLSEEQQMLRELARDFAAEEIQPHAAEWDRKGEFPREAIRKAHDLGLLSIKIPEEYGGGGMGSFEEVIVGEEMGWGDPGFATASGSTMLASYPIITGGTEEQKETYLGKTAEGTIAAYCVTEPSAGSDVQSLQTEAVKDGDEYVINGSKMWITGAGYADWFFVLGYTDKSAGYHGLSGFVVDADTPGVELGKKEENMGQRCSDTRGVTFTDVRVPDDNLVGGEESGGWMNAMRAFDLSRPIVAANAVGNARGAMEEAWAYANERQTFGQPIVRHQSISFMLADMATNIEAARLLCLKAGKKADSGERNTLDAAHAKLFAADMAMEVTTDAVQVFGGYGYSEEYPVARRMRGAKIYQIFEGSSQIQRMIINRELRGTI</sequence>
<comment type="cofactor">
    <cofactor evidence="1">
        <name>FAD</name>
        <dbReference type="ChEBI" id="CHEBI:57692"/>
    </cofactor>
</comment>
<keyword evidence="5" id="KW-0560">Oxidoreductase</keyword>
<evidence type="ECO:0000256" key="5">
    <source>
        <dbReference type="ARBA" id="ARBA00023002"/>
    </source>
</evidence>